<dbReference type="Pfam" id="PF02498">
    <property type="entry name" value="Bro-N"/>
    <property type="match status" value="1"/>
</dbReference>
<feature type="domain" description="Bro-N" evidence="1">
    <location>
        <begin position="28"/>
        <end position="137"/>
    </location>
</feature>
<evidence type="ECO:0000259" key="1">
    <source>
        <dbReference type="PROSITE" id="PS51750"/>
    </source>
</evidence>
<keyword evidence="3" id="KW-1185">Reference proteome</keyword>
<dbReference type="PROSITE" id="PS51750">
    <property type="entry name" value="BRO_N"/>
    <property type="match status" value="1"/>
</dbReference>
<dbReference type="PANTHER" id="PTHR36180">
    <property type="entry name" value="DNA-BINDING PROTEIN-RELATED-RELATED"/>
    <property type="match status" value="1"/>
</dbReference>
<dbReference type="InterPro" id="IPR003497">
    <property type="entry name" value="BRO_N_domain"/>
</dbReference>
<protein>
    <submittedName>
        <fullName evidence="2">BRO family protein</fullName>
    </submittedName>
</protein>
<accession>A0ABV1PGL7</accession>
<gene>
    <name evidence="2" type="ORF">ABRQ07_22330</name>
</gene>
<comment type="caution">
    <text evidence="2">The sequence shown here is derived from an EMBL/GenBank/DDBJ whole genome shotgun (WGS) entry which is preliminary data.</text>
</comment>
<dbReference type="Proteomes" id="UP001463408">
    <property type="component" value="Unassembled WGS sequence"/>
</dbReference>
<evidence type="ECO:0000313" key="2">
    <source>
        <dbReference type="EMBL" id="MEQ9940308.1"/>
    </source>
</evidence>
<dbReference type="SMART" id="SM01040">
    <property type="entry name" value="Bro-N"/>
    <property type="match status" value="1"/>
</dbReference>
<dbReference type="EMBL" id="JBEHEF010000034">
    <property type="protein sequence ID" value="MEQ9940308.1"/>
    <property type="molecule type" value="Genomic_DNA"/>
</dbReference>
<reference evidence="2 3" key="1">
    <citation type="submission" date="2024-06" db="EMBL/GenBank/DDBJ databases">
        <title>Pangenomics to understand the prophage dynamics in the radiating lineages of P. brasiliense.</title>
        <authorList>
            <person name="Pardeshi L.A."/>
            <person name="Van Duivenbode I."/>
            <person name="Jonkheer E.M."/>
            <person name="Pel M.J.C."/>
            <person name="Kupczok A."/>
            <person name="De Ridder D."/>
            <person name="Smit S."/>
            <person name="Van Der Lee T.J."/>
        </authorList>
    </citation>
    <scope>NUCLEOTIDE SEQUENCE [LARGE SCALE GENOMIC DNA]</scope>
    <source>
        <strain evidence="2 3">PD 8607</strain>
    </source>
</reference>
<dbReference type="PANTHER" id="PTHR36180:SF2">
    <property type="entry name" value="BRO FAMILY PROTEIN"/>
    <property type="match status" value="1"/>
</dbReference>
<name>A0ABV1PGL7_9GAMM</name>
<dbReference type="RefSeq" id="WP_349962223.1">
    <property type="nucleotide sequence ID" value="NZ_JBEHEF010000034.1"/>
</dbReference>
<sequence>MTIEKSRLNSEAAPQLIASQKDIFKADERDISVIKFEGETVRIVNVYGEPWFIAKDICEALDIVNSRDALKSLDEDEKNTVALTYGNRGNPNHGVVAESGFYKLIARSRKASTPGTFAHRFSNWVFREVIPSIRKTGSYGVPFAFLNDHSRRKALYTKKASKRGYDLQSCKGEKARLAAEEAELWLKYQPHLPEVH</sequence>
<evidence type="ECO:0000313" key="3">
    <source>
        <dbReference type="Proteomes" id="UP001463408"/>
    </source>
</evidence>
<proteinExistence type="predicted"/>
<organism evidence="2 3">
    <name type="scientific">Pectobacterium polonicum</name>
    <dbReference type="NCBI Taxonomy" id="2485124"/>
    <lineage>
        <taxon>Bacteria</taxon>
        <taxon>Pseudomonadati</taxon>
        <taxon>Pseudomonadota</taxon>
        <taxon>Gammaproteobacteria</taxon>
        <taxon>Enterobacterales</taxon>
        <taxon>Pectobacteriaceae</taxon>
        <taxon>Pectobacterium</taxon>
    </lineage>
</organism>